<name>A0A0T6LU37_WENVI</name>
<comment type="caution">
    <text evidence="1">The sequence shown here is derived from an EMBL/GenBank/DDBJ whole genome shotgun (WGS) entry which is preliminary data.</text>
</comment>
<dbReference type="Proteomes" id="UP000050867">
    <property type="component" value="Unassembled WGS sequence"/>
</dbReference>
<evidence type="ECO:0000313" key="2">
    <source>
        <dbReference type="Proteomes" id="UP000050867"/>
    </source>
</evidence>
<dbReference type="OrthoDB" id="163953at2"/>
<dbReference type="EMBL" id="LLZU01000011">
    <property type="protein sequence ID" value="KRV49578.1"/>
    <property type="molecule type" value="Genomic_DNA"/>
</dbReference>
<accession>A0A0T6LU37</accession>
<keyword evidence="2" id="KW-1185">Reference proteome</keyword>
<dbReference type="AlphaFoldDB" id="A0A0T6LU37"/>
<sequence>MPIALRDPELLAAALTDLGYAAVETHARPQPLYGQLTGAARAEVIVRGRHAGAGRDDLGFLRRPDSTHALVVSGRDRSRFDRRWLARVTRAYGCAVVQHFARGHGYQVSPGAPLPGGARRLVLRPRD</sequence>
<proteinExistence type="predicted"/>
<dbReference type="Pfam" id="PF06868">
    <property type="entry name" value="DUF1257"/>
    <property type="match status" value="1"/>
</dbReference>
<dbReference type="RefSeq" id="WP_018383128.1">
    <property type="nucleotide sequence ID" value="NZ_LLZU01000011.1"/>
</dbReference>
<gene>
    <name evidence="1" type="ORF">AQ490_19850</name>
</gene>
<dbReference type="STRING" id="76728.AQ490_19850"/>
<evidence type="ECO:0000313" key="1">
    <source>
        <dbReference type="EMBL" id="KRV49578.1"/>
    </source>
</evidence>
<dbReference type="InterPro" id="IPR009666">
    <property type="entry name" value="Uncharacterised_Ycf35"/>
</dbReference>
<protein>
    <recommendedName>
        <fullName evidence="3">DUF1257 domain-containing protein</fullName>
    </recommendedName>
</protein>
<evidence type="ECO:0008006" key="3">
    <source>
        <dbReference type="Google" id="ProtNLM"/>
    </source>
</evidence>
<organism evidence="1 2">
    <name type="scientific">Wenjunlia vitaminophila</name>
    <name type="common">Streptomyces vitaminophilus</name>
    <dbReference type="NCBI Taxonomy" id="76728"/>
    <lineage>
        <taxon>Bacteria</taxon>
        <taxon>Bacillati</taxon>
        <taxon>Actinomycetota</taxon>
        <taxon>Actinomycetes</taxon>
        <taxon>Kitasatosporales</taxon>
        <taxon>Streptomycetaceae</taxon>
        <taxon>Wenjunlia</taxon>
    </lineage>
</organism>
<dbReference type="eggNOG" id="ENOG503220F">
    <property type="taxonomic scope" value="Bacteria"/>
</dbReference>
<reference evidence="1 2" key="1">
    <citation type="submission" date="2015-10" db="EMBL/GenBank/DDBJ databases">
        <title>Draft genome sequence of pyrrolomycin-producing Streptomyces vitaminophilus.</title>
        <authorList>
            <person name="Graham D.E."/>
            <person name="Mahan K.M."/>
            <person name="Klingeman D.M."/>
            <person name="Hettich R.L."/>
            <person name="Parry R.J."/>
        </authorList>
    </citation>
    <scope>NUCLEOTIDE SEQUENCE [LARGE SCALE GENOMIC DNA]</scope>
    <source>
        <strain evidence="1 2">ATCC 31673</strain>
    </source>
</reference>